<organism evidence="1 2">
    <name type="scientific">Octadecabacter dasysiphoniae</name>
    <dbReference type="NCBI Taxonomy" id="2909341"/>
    <lineage>
        <taxon>Bacteria</taxon>
        <taxon>Pseudomonadati</taxon>
        <taxon>Pseudomonadota</taxon>
        <taxon>Alphaproteobacteria</taxon>
        <taxon>Rhodobacterales</taxon>
        <taxon>Roseobacteraceae</taxon>
        <taxon>Octadecabacter</taxon>
    </lineage>
</organism>
<reference evidence="1 2" key="1">
    <citation type="submission" date="2022-01" db="EMBL/GenBank/DDBJ databases">
        <title>Octadecabacter sp. nov., isolated from a marine alga.</title>
        <authorList>
            <person name="Jin M.S."/>
            <person name="Kim H.M."/>
            <person name="Han D.M."/>
            <person name="Jung J.J."/>
            <person name="Jeon C.O."/>
        </authorList>
    </citation>
    <scope>NUCLEOTIDE SEQUENCE [LARGE SCALE GENOMIC DNA]</scope>
    <source>
        <strain evidence="1 2">G9-8</strain>
    </source>
</reference>
<gene>
    <name evidence="1" type="ORF">L0664_16035</name>
</gene>
<protein>
    <submittedName>
        <fullName evidence="1">Uncharacterized protein</fullName>
    </submittedName>
</protein>
<name>A0ABS9CZ82_9RHOB</name>
<sequence length="284" mass="31750">MSNWPDTDEAIGQSFAVELAKGTLAFHLADEAMRATILSLFQLLSDNVADAIRQLPKVKHFGRTLFGLHDARAISGWLDSNIEGLRHIQDRDELVDYIWPLLGEIITNKTAQKLTNPELLPETAKMWAQGRSYNAIWNFLKSSGAKLTWGSKFRSLTIQHIVNLCDGAFSFDGTLIIGAIIELIDQHQTDGDQGGDGELIERLQLLLKALKYGLPNETAIAIHEIGFSDRVVALQLYEALGQEIGDKDSIKLLLRANPDISRIWMSEFPSFYADKMDEIIRTQG</sequence>
<dbReference type="EMBL" id="JAKGAQ010000004">
    <property type="protein sequence ID" value="MCF2872586.1"/>
    <property type="molecule type" value="Genomic_DNA"/>
</dbReference>
<evidence type="ECO:0000313" key="2">
    <source>
        <dbReference type="Proteomes" id="UP001200557"/>
    </source>
</evidence>
<keyword evidence="2" id="KW-1185">Reference proteome</keyword>
<proteinExistence type="predicted"/>
<dbReference type="RefSeq" id="WP_235226909.1">
    <property type="nucleotide sequence ID" value="NZ_JAKGAQ010000004.1"/>
</dbReference>
<accession>A0ABS9CZ82</accession>
<comment type="caution">
    <text evidence="1">The sequence shown here is derived from an EMBL/GenBank/DDBJ whole genome shotgun (WGS) entry which is preliminary data.</text>
</comment>
<evidence type="ECO:0000313" key="1">
    <source>
        <dbReference type="EMBL" id="MCF2872586.1"/>
    </source>
</evidence>
<dbReference type="Proteomes" id="UP001200557">
    <property type="component" value="Unassembled WGS sequence"/>
</dbReference>